<name>A0ABY6B8S0_9GAMM</name>
<dbReference type="InterPro" id="IPR006162">
    <property type="entry name" value="Ppantetheine_attach_site"/>
</dbReference>
<dbReference type="InterPro" id="IPR010071">
    <property type="entry name" value="AA_adenyl_dom"/>
</dbReference>
<feature type="domain" description="Carrier" evidence="6">
    <location>
        <begin position="1014"/>
        <end position="1089"/>
    </location>
</feature>
<dbReference type="Gene3D" id="3.40.50.1820">
    <property type="entry name" value="alpha/beta hydrolase"/>
    <property type="match status" value="1"/>
</dbReference>
<dbReference type="InterPro" id="IPR009081">
    <property type="entry name" value="PP-bd_ACP"/>
</dbReference>
<reference evidence="7" key="1">
    <citation type="submission" date="2022-09" db="EMBL/GenBank/DDBJ databases">
        <title>Tahibacter sp. nov., isolated from a fresh water.</title>
        <authorList>
            <person name="Baek J.H."/>
            <person name="Lee J.K."/>
            <person name="Kim J.M."/>
            <person name="Jeon C.O."/>
        </authorList>
    </citation>
    <scope>NUCLEOTIDE SEQUENCE</scope>
    <source>
        <strain evidence="7">W38</strain>
    </source>
</reference>
<sequence>MTLDELLHALEERGLRLDHVEGRLRVLGDTTCVDTSLREALLAHKATLIALLGEQSSSPTDETQRPCEAPLTPNQVGILRSQLAAPASTAYHMPFAVRLRGDLRVAVLREALLDLLRTHSTLRMRYAVDGDAFVQSEIDPVAVPLDVETVDGADASAIEQTVARIVAEPFDLAAANVFRARLVRCGVDDHILVCVVHHIAADGWSAQILKRDLVRAYDDRVAQRRPAAAPAVRFIDVALRVERHRRARETDDAAFWRGYFEGLVPAPCAYAPDAGPARVNEVVFALPTALAAAIARCAAALGVTPYQFLLAALGVVLCRMSGQGDGVICRPQNNRIHAGDEGVVGLFLDALPLRIRSADAPTFAQLVARVADDVVATSAHAGFSLAQILDVAPFPAYGSHHPLQQVALNYLDFAQEPLTLSGLSVSDVAVPVSDGKFALNIYVQRAQDALNVSYHARSDQFGKSAVARLHGNLAAVLEAVCTDPAVSIGKIALPAAAATAPRYASPTQEPTDVPSLFRRTVAQRPDAIALVSADGIVSYRQLQHQVDALAVQLLALHASASAIVVILARRDVRLPVAMLACLQSGLVYTVVDADEISGRGLRRVADLPTAAWICTDETLRPRVPDASVPCLMVGECAEASDGAWPILHPDQPACLTFTSGSSGRPRGVLGRHASLTGHLAHLRARFNIADADRFAMLGGLMSDPLQRDVFTPLCTGGSLVIPDAETLVPGRLGPWLAAQQVTIANLTPGLARYATTDNPDGMCAAALRWVFLCGDQLRWRDVAALRTLAPRCGVVNLYGMTETQRALSEYVCVEPGEPWRACADGVVPLGSCGAGTALVVRTADGQVAGYGEPGDITIESPDLALGYLHASAATALRFVPAADGRRAVRSGDRGRTLPDGSIQYLGRADQQVNIGGMRFAPAEVEAVAVGWPDVAQCRCVVEWDADGDAFLTLYWTAADATLSSDVLRRRLQQCLPATMVPTHVVPLPAMPLNAAGKIDAARLVRPLPEAENTVALPPFDAAVAALWSDVLGVRVQDLHQDFFALGGSSLSALRLCERLGHVFGVSCPVLELFDDPSLRGCIARLRDGGAAVEMVQASGSPSFECAQADPAAPFGLTEVQQAYWIGRSASLAGGGLATAAYVELEIDAALVDRVAPAVSMLIARHPMLRAIVQPDGRQRVLSAVGEYQPALQDLRHCDADTSAALRLQWRQRMCAHTFDPAQWPLFDVRISRDEAYATVHMAVDMLMVDFWSGRVLADEFRQLLQQQPLAPPSRFHFANYVDFLDRRRDSDAYQAARRYWLARVDDLRLGPVLPAAATPARAAQYRRRTHTLDHSAWARLDGRARALGVTKAAVLLTAYAQVLAQWSEERRFSIMLTLYDRSELPPDAARTVGDFTSLLLVELELPSVSFADRVRYVQRRLACDLQHRAYGAVSLLRELGRRRGGGAPVFVPFVFTDTLDHEAVAEDTVLRERFRHSQTSQVFLDHTTSRAADGVCLHWNSVDDAFAPGLVDTLFAAYTALMDRLVDPVMTWDTASTVARSESPAAASPLPRIESGFVHQALSHPQRVALICGAEQVTYGQLLQRSAAVAWRLRQTGLARGETVAVVLAKSVEQIVAVIAVLLAGGAYVPVDPALPAARVRSMLTQAAARIGIVASSDQALPDGVAPLCIADVACSSTLAPEAFAADAGDPAYVIFTSGSTGTPKGVVMVHAAVTNTLVAINSLFAVTSKDRVFGLSSLSFDLSVYDIFGTFAAGAALVLPTHDQVQRPGTWPQLVRAHSVSVWNSVPALNQILLDGLGSSTDGWPPSLRLVMLSGDWIPLALAQRLVDQPGVEAISLGGATEAAIWSIYHRIEHVDPQWRSIPYGQPLPNQTIEVLREDGSPCPPLVLGEIHIGGAGLAREYCGDRARTSQSFVVYPGSARRRYRTGDLGRVDAQGRVELVGRRDHQVKIAGHRVELGEIESTLRQAGAFDSAIAIVHEEGGGRQLVAFVLDSSLPADAAPRPFGRDELQALREALAVHLPTYMLPRDVIALGAMPLSGNGKVDRAALARLVPGAPVRPETDVPALTDADPYIRDIAAMWKEVLPAATVLTARSGFFLGGGSSLSAMRVLNRINQHYGIVLSIGEFYRHESLVELAGLVERKHLLEAVRRSTDVSGELDALALEQGEL</sequence>
<dbReference type="InterPro" id="IPR045851">
    <property type="entry name" value="AMP-bd_C_sf"/>
</dbReference>
<dbReference type="Gene3D" id="3.30.300.30">
    <property type="match status" value="2"/>
</dbReference>
<dbReference type="Pfam" id="PF00501">
    <property type="entry name" value="AMP-binding"/>
    <property type="match status" value="2"/>
</dbReference>
<evidence type="ECO:0000259" key="6">
    <source>
        <dbReference type="PROSITE" id="PS50075"/>
    </source>
</evidence>
<dbReference type="InterPro" id="IPR001242">
    <property type="entry name" value="Condensation_dom"/>
</dbReference>
<evidence type="ECO:0000256" key="4">
    <source>
        <dbReference type="ARBA" id="ARBA00022553"/>
    </source>
</evidence>
<keyword evidence="3" id="KW-0596">Phosphopantetheine</keyword>
<dbReference type="Gene3D" id="3.30.559.10">
    <property type="entry name" value="Chloramphenicol acetyltransferase-like domain"/>
    <property type="match status" value="2"/>
</dbReference>
<keyword evidence="5" id="KW-0436">Ligase</keyword>
<organism evidence="7 8">
    <name type="scientific">Tahibacter amnicola</name>
    <dbReference type="NCBI Taxonomy" id="2976241"/>
    <lineage>
        <taxon>Bacteria</taxon>
        <taxon>Pseudomonadati</taxon>
        <taxon>Pseudomonadota</taxon>
        <taxon>Gammaproteobacteria</taxon>
        <taxon>Lysobacterales</taxon>
        <taxon>Rhodanobacteraceae</taxon>
        <taxon>Tahibacter</taxon>
    </lineage>
</organism>
<dbReference type="SUPFAM" id="SSF47336">
    <property type="entry name" value="ACP-like"/>
    <property type="match status" value="2"/>
</dbReference>
<accession>A0ABY6B8S0</accession>
<dbReference type="NCBIfam" id="TIGR01733">
    <property type="entry name" value="AA-adenyl-dom"/>
    <property type="match status" value="1"/>
</dbReference>
<dbReference type="InterPro" id="IPR057737">
    <property type="entry name" value="Condensation_MtbB-like"/>
</dbReference>
<protein>
    <submittedName>
        <fullName evidence="7">Amino acid adenylation domain-containing protein</fullName>
    </submittedName>
</protein>
<proteinExistence type="predicted"/>
<dbReference type="EMBL" id="CP104694">
    <property type="protein sequence ID" value="UXI66269.1"/>
    <property type="molecule type" value="Genomic_DNA"/>
</dbReference>
<dbReference type="CDD" id="cd19535">
    <property type="entry name" value="Cyc_NRPS"/>
    <property type="match status" value="1"/>
</dbReference>
<keyword evidence="4" id="KW-0597">Phosphoprotein</keyword>
<feature type="domain" description="Carrier" evidence="6">
    <location>
        <begin position="2068"/>
        <end position="2144"/>
    </location>
</feature>
<dbReference type="InterPro" id="IPR020845">
    <property type="entry name" value="AMP-binding_CS"/>
</dbReference>
<dbReference type="PROSITE" id="PS50075">
    <property type="entry name" value="CARRIER"/>
    <property type="match status" value="2"/>
</dbReference>
<evidence type="ECO:0000256" key="3">
    <source>
        <dbReference type="ARBA" id="ARBA00022450"/>
    </source>
</evidence>
<gene>
    <name evidence="7" type="ORF">N4264_16100</name>
</gene>
<dbReference type="PANTHER" id="PTHR45527:SF10">
    <property type="entry name" value="PYOCHELIN SYNTHASE PCHF"/>
    <property type="match status" value="1"/>
</dbReference>
<evidence type="ECO:0000256" key="1">
    <source>
        <dbReference type="ARBA" id="ARBA00001957"/>
    </source>
</evidence>
<keyword evidence="8" id="KW-1185">Reference proteome</keyword>
<dbReference type="PROSITE" id="PS00455">
    <property type="entry name" value="AMP_BINDING"/>
    <property type="match status" value="2"/>
</dbReference>
<dbReference type="InterPro" id="IPR029058">
    <property type="entry name" value="AB_hydrolase_fold"/>
</dbReference>
<comment type="cofactor">
    <cofactor evidence="1">
        <name>pantetheine 4'-phosphate</name>
        <dbReference type="ChEBI" id="CHEBI:47942"/>
    </cofactor>
</comment>
<dbReference type="InterPro" id="IPR000873">
    <property type="entry name" value="AMP-dep_synth/lig_dom"/>
</dbReference>
<dbReference type="SMART" id="SM00823">
    <property type="entry name" value="PKS_PP"/>
    <property type="match status" value="2"/>
</dbReference>
<evidence type="ECO:0000256" key="2">
    <source>
        <dbReference type="ARBA" id="ARBA00004924"/>
    </source>
</evidence>
<dbReference type="Pfam" id="PF00550">
    <property type="entry name" value="PP-binding"/>
    <property type="match status" value="2"/>
</dbReference>
<dbReference type="InterPro" id="IPR020806">
    <property type="entry name" value="PKS_PP-bd"/>
</dbReference>
<dbReference type="InterPro" id="IPR023213">
    <property type="entry name" value="CAT-like_dom_sf"/>
</dbReference>
<dbReference type="PROSITE" id="PS00012">
    <property type="entry name" value="PHOSPHOPANTETHEINE"/>
    <property type="match status" value="1"/>
</dbReference>
<dbReference type="SUPFAM" id="SSF52777">
    <property type="entry name" value="CoA-dependent acyltransferases"/>
    <property type="match status" value="4"/>
</dbReference>
<evidence type="ECO:0000313" key="7">
    <source>
        <dbReference type="EMBL" id="UXI66269.1"/>
    </source>
</evidence>
<dbReference type="Proteomes" id="UP001064632">
    <property type="component" value="Chromosome"/>
</dbReference>
<evidence type="ECO:0000313" key="8">
    <source>
        <dbReference type="Proteomes" id="UP001064632"/>
    </source>
</evidence>
<dbReference type="Gene3D" id="3.30.559.30">
    <property type="entry name" value="Nonribosomal peptide synthetase, condensation domain"/>
    <property type="match status" value="2"/>
</dbReference>
<dbReference type="InterPro" id="IPR036736">
    <property type="entry name" value="ACP-like_sf"/>
</dbReference>
<dbReference type="Pfam" id="PF00668">
    <property type="entry name" value="Condensation"/>
    <property type="match status" value="2"/>
</dbReference>
<comment type="pathway">
    <text evidence="2">Siderophore biosynthesis.</text>
</comment>
<dbReference type="RefSeq" id="WP_261693253.1">
    <property type="nucleotide sequence ID" value="NZ_CP104694.1"/>
</dbReference>
<dbReference type="Gene3D" id="3.40.50.12780">
    <property type="entry name" value="N-terminal domain of ligase-like"/>
    <property type="match status" value="2"/>
</dbReference>
<dbReference type="InterPro" id="IPR042099">
    <property type="entry name" value="ANL_N_sf"/>
</dbReference>
<dbReference type="Gene3D" id="1.10.1200.10">
    <property type="entry name" value="ACP-like"/>
    <property type="match status" value="1"/>
</dbReference>
<dbReference type="SUPFAM" id="SSF56801">
    <property type="entry name" value="Acetyl-CoA synthetase-like"/>
    <property type="match status" value="2"/>
</dbReference>
<dbReference type="PANTHER" id="PTHR45527">
    <property type="entry name" value="NONRIBOSOMAL PEPTIDE SYNTHETASE"/>
    <property type="match status" value="1"/>
</dbReference>
<evidence type="ECO:0000256" key="5">
    <source>
        <dbReference type="ARBA" id="ARBA00022598"/>
    </source>
</evidence>